<protein>
    <recommendedName>
        <fullName evidence="2">eCIS core domain-containing protein</fullName>
    </recommendedName>
</protein>
<dbReference type="AlphaFoldDB" id="A0A2K8U9G1"/>
<proteinExistence type="predicted"/>
<dbReference type="InterPro" id="IPR025295">
    <property type="entry name" value="eCIS_core_dom"/>
</dbReference>
<evidence type="ECO:0000259" key="2">
    <source>
        <dbReference type="Pfam" id="PF13699"/>
    </source>
</evidence>
<dbReference type="KEGG" id="tsy:THSYN_15430"/>
<feature type="compositionally biased region" description="Basic residues" evidence="1">
    <location>
        <begin position="308"/>
        <end position="334"/>
    </location>
</feature>
<evidence type="ECO:0000313" key="4">
    <source>
        <dbReference type="Proteomes" id="UP000232638"/>
    </source>
</evidence>
<feature type="compositionally biased region" description="Basic and acidic residues" evidence="1">
    <location>
        <begin position="116"/>
        <end position="125"/>
    </location>
</feature>
<evidence type="ECO:0000313" key="3">
    <source>
        <dbReference type="EMBL" id="AUB82203.1"/>
    </source>
</evidence>
<dbReference type="EMBL" id="CP020370">
    <property type="protein sequence ID" value="AUB82203.1"/>
    <property type="molecule type" value="Genomic_DNA"/>
</dbReference>
<dbReference type="Proteomes" id="UP000232638">
    <property type="component" value="Chromosome"/>
</dbReference>
<keyword evidence="4" id="KW-1185">Reference proteome</keyword>
<feature type="compositionally biased region" description="Basic residues" evidence="1">
    <location>
        <begin position="369"/>
        <end position="381"/>
    </location>
</feature>
<name>A0A2K8U9G1_9GAMM</name>
<reference evidence="3 4" key="1">
    <citation type="submission" date="2017-03" db="EMBL/GenBank/DDBJ databases">
        <title>Complete genome sequence of Candidatus 'Thiodictyon syntrophicum' sp. nov. strain Cad16T, a photolithoautotroph purple sulfur bacterium isolated from an alpine meromictic lake.</title>
        <authorList>
            <person name="Luedin S.M."/>
            <person name="Pothier J.F."/>
            <person name="Danza F."/>
            <person name="Storelli N."/>
            <person name="Wittwer M."/>
            <person name="Tonolla M."/>
        </authorList>
    </citation>
    <scope>NUCLEOTIDE SEQUENCE [LARGE SCALE GENOMIC DNA]</scope>
    <source>
        <strain evidence="3 4">Cad16T</strain>
    </source>
</reference>
<organism evidence="3 4">
    <name type="scientific">Candidatus Thiodictyon syntrophicum</name>
    <dbReference type="NCBI Taxonomy" id="1166950"/>
    <lineage>
        <taxon>Bacteria</taxon>
        <taxon>Pseudomonadati</taxon>
        <taxon>Pseudomonadota</taxon>
        <taxon>Gammaproteobacteria</taxon>
        <taxon>Chromatiales</taxon>
        <taxon>Chromatiaceae</taxon>
        <taxon>Thiodictyon</taxon>
    </lineage>
</organism>
<evidence type="ECO:0000256" key="1">
    <source>
        <dbReference type="SAM" id="MobiDB-lite"/>
    </source>
</evidence>
<feature type="region of interest" description="Disordered" evidence="1">
    <location>
        <begin position="1"/>
        <end position="36"/>
    </location>
</feature>
<feature type="compositionally biased region" description="Pro residues" evidence="1">
    <location>
        <begin position="234"/>
        <end position="250"/>
    </location>
</feature>
<gene>
    <name evidence="3" type="ORF">THSYN_15430</name>
</gene>
<dbReference type="Pfam" id="PF13699">
    <property type="entry name" value="eCIS_core"/>
    <property type="match status" value="1"/>
</dbReference>
<feature type="compositionally biased region" description="Low complexity" evidence="1">
    <location>
        <begin position="15"/>
        <end position="33"/>
    </location>
</feature>
<feature type="compositionally biased region" description="Basic and acidic residues" evidence="1">
    <location>
        <begin position="1"/>
        <end position="10"/>
    </location>
</feature>
<sequence>MIAPARKETTSVKTGGTRAPVAAPRPAVGVGVRSRSAVLPTRNPQWERLALRPATTGVPAIQARLAVGRTDDPLEREADAAAQRLLRMPDPATPVAAPAPSPPIVRRVCDDCAREDETVRRRTPDGDAPGVDSREAPPGVHAVLNAPGQPLDRGARAFFESRLDRDLGEVRIHTDGAAGRSALAVGAQAYAVGRHIAFAPGRYAPNTQAGRYLLGHELPHTIQQGTNPRTLRRAPPPTPATQPATVPTPGPTDCRCAQCGGPGRRRGTEHGELCGHQWAGRPGQPAHPALPDDGPGHRDRLPGWAHGRQGRHGPYRDGRHRHAERHRCPRHRPLFRQPFGRDPDHPAHQHRQPQGPCRRPRGRDPVRGPVRRRRLCRRSHRLQLGGWSGRPHDPVRPGLPRAAPQRPRPQPDP</sequence>
<feature type="region of interest" description="Disordered" evidence="1">
    <location>
        <begin position="116"/>
        <end position="152"/>
    </location>
</feature>
<feature type="domain" description="eCIS core" evidence="2">
    <location>
        <begin position="150"/>
        <end position="226"/>
    </location>
</feature>
<feature type="compositionally biased region" description="Low complexity" evidence="1">
    <location>
        <begin position="396"/>
        <end position="405"/>
    </location>
</feature>
<feature type="region of interest" description="Disordered" evidence="1">
    <location>
        <begin position="222"/>
        <end position="413"/>
    </location>
</feature>
<accession>A0A2K8U9G1</accession>